<protein>
    <submittedName>
        <fullName evidence="2">Uncharacterized protein</fullName>
    </submittedName>
</protein>
<accession>E4XR55</accession>
<dbReference type="EMBL" id="FN653113">
    <property type="protein sequence ID" value="CBY12291.1"/>
    <property type="molecule type" value="Genomic_DNA"/>
</dbReference>
<keyword evidence="3" id="KW-1185">Reference proteome</keyword>
<feature type="region of interest" description="Disordered" evidence="1">
    <location>
        <begin position="1"/>
        <end position="29"/>
    </location>
</feature>
<dbReference type="AlphaFoldDB" id="E4XR55"/>
<evidence type="ECO:0000256" key="1">
    <source>
        <dbReference type="SAM" id="MobiDB-lite"/>
    </source>
</evidence>
<dbReference type="Proteomes" id="UP000001307">
    <property type="component" value="Unassembled WGS sequence"/>
</dbReference>
<reference evidence="2" key="1">
    <citation type="journal article" date="2010" name="Science">
        <title>Plasticity of animal genome architecture unmasked by rapid evolution of a pelagic tunicate.</title>
        <authorList>
            <person name="Denoeud F."/>
            <person name="Henriet S."/>
            <person name="Mungpakdee S."/>
            <person name="Aury J.M."/>
            <person name="Da Silva C."/>
            <person name="Brinkmann H."/>
            <person name="Mikhaleva J."/>
            <person name="Olsen L.C."/>
            <person name="Jubin C."/>
            <person name="Canestro C."/>
            <person name="Bouquet J.M."/>
            <person name="Danks G."/>
            <person name="Poulain J."/>
            <person name="Campsteijn C."/>
            <person name="Adamski M."/>
            <person name="Cross I."/>
            <person name="Yadetie F."/>
            <person name="Muffato M."/>
            <person name="Louis A."/>
            <person name="Butcher S."/>
            <person name="Tsagkogeorga G."/>
            <person name="Konrad A."/>
            <person name="Singh S."/>
            <person name="Jensen M.F."/>
            <person name="Cong E.H."/>
            <person name="Eikeseth-Otteraa H."/>
            <person name="Noel B."/>
            <person name="Anthouard V."/>
            <person name="Porcel B.M."/>
            <person name="Kachouri-Lafond R."/>
            <person name="Nishino A."/>
            <person name="Ugolini M."/>
            <person name="Chourrout P."/>
            <person name="Nishida H."/>
            <person name="Aasland R."/>
            <person name="Huzurbazar S."/>
            <person name="Westhof E."/>
            <person name="Delsuc F."/>
            <person name="Lehrach H."/>
            <person name="Reinhardt R."/>
            <person name="Weissenbach J."/>
            <person name="Roy S.W."/>
            <person name="Artiguenave F."/>
            <person name="Postlethwait J.H."/>
            <person name="Manak J.R."/>
            <person name="Thompson E.M."/>
            <person name="Jaillon O."/>
            <person name="Du Pasquier L."/>
            <person name="Boudinot P."/>
            <person name="Liberles D.A."/>
            <person name="Volff J.N."/>
            <person name="Philippe H."/>
            <person name="Lenhard B."/>
            <person name="Roest Crollius H."/>
            <person name="Wincker P."/>
            <person name="Chourrout D."/>
        </authorList>
    </citation>
    <scope>NUCLEOTIDE SEQUENCE [LARGE SCALE GENOMIC DNA]</scope>
</reference>
<name>E4XR55_OIKDI</name>
<dbReference type="InParanoid" id="E4XR55"/>
<proteinExistence type="predicted"/>
<evidence type="ECO:0000313" key="3">
    <source>
        <dbReference type="Proteomes" id="UP000001307"/>
    </source>
</evidence>
<gene>
    <name evidence="2" type="ORF">GSOID_T00018172001</name>
</gene>
<sequence>MQAFRMTKPAKTKKTAPIQEDARHAGESGELVIVEEPTAETITITKAEWNKVTVDLEILEAKFKHIKAQTEQKDKKIEFNKEMNDERAKMFADTMLKQKMLEQDNVLSVSHP</sequence>
<evidence type="ECO:0000313" key="2">
    <source>
        <dbReference type="EMBL" id="CBY12291.1"/>
    </source>
</evidence>
<organism evidence="2">
    <name type="scientific">Oikopleura dioica</name>
    <name type="common">Tunicate</name>
    <dbReference type="NCBI Taxonomy" id="34765"/>
    <lineage>
        <taxon>Eukaryota</taxon>
        <taxon>Metazoa</taxon>
        <taxon>Chordata</taxon>
        <taxon>Tunicata</taxon>
        <taxon>Appendicularia</taxon>
        <taxon>Copelata</taxon>
        <taxon>Oikopleuridae</taxon>
        <taxon>Oikopleura</taxon>
    </lineage>
</organism>